<reference evidence="1" key="1">
    <citation type="journal article" date="2020" name="Stud. Mycol.">
        <title>101 Dothideomycetes genomes: a test case for predicting lifestyles and emergence of pathogens.</title>
        <authorList>
            <person name="Haridas S."/>
            <person name="Albert R."/>
            <person name="Binder M."/>
            <person name="Bloem J."/>
            <person name="Labutti K."/>
            <person name="Salamov A."/>
            <person name="Andreopoulos B."/>
            <person name="Baker S."/>
            <person name="Barry K."/>
            <person name="Bills G."/>
            <person name="Bluhm B."/>
            <person name="Cannon C."/>
            <person name="Castanera R."/>
            <person name="Culley D."/>
            <person name="Daum C."/>
            <person name="Ezra D."/>
            <person name="Gonzalez J."/>
            <person name="Henrissat B."/>
            <person name="Kuo A."/>
            <person name="Liang C."/>
            <person name="Lipzen A."/>
            <person name="Lutzoni F."/>
            <person name="Magnuson J."/>
            <person name="Mondo S."/>
            <person name="Nolan M."/>
            <person name="Ohm R."/>
            <person name="Pangilinan J."/>
            <person name="Park H.-J."/>
            <person name="Ramirez L."/>
            <person name="Alfaro M."/>
            <person name="Sun H."/>
            <person name="Tritt A."/>
            <person name="Yoshinaga Y."/>
            <person name="Zwiers L.-H."/>
            <person name="Turgeon B."/>
            <person name="Goodwin S."/>
            <person name="Spatafora J."/>
            <person name="Crous P."/>
            <person name="Grigoriev I."/>
        </authorList>
    </citation>
    <scope>NUCLEOTIDE SEQUENCE</scope>
    <source>
        <strain evidence="1">CBS 101060</strain>
    </source>
</reference>
<name>A0A9P4S8I4_9PEZI</name>
<dbReference type="AlphaFoldDB" id="A0A9P4S8I4"/>
<gene>
    <name evidence="1" type="ORF">M501DRAFT_1058746</name>
</gene>
<evidence type="ECO:0000313" key="2">
    <source>
        <dbReference type="Proteomes" id="UP000799429"/>
    </source>
</evidence>
<dbReference type="EMBL" id="MU006098">
    <property type="protein sequence ID" value="KAF2837861.1"/>
    <property type="molecule type" value="Genomic_DNA"/>
</dbReference>
<keyword evidence="2" id="KW-1185">Reference proteome</keyword>
<comment type="caution">
    <text evidence="1">The sequence shown here is derived from an EMBL/GenBank/DDBJ whole genome shotgun (WGS) entry which is preliminary data.</text>
</comment>
<evidence type="ECO:0000313" key="1">
    <source>
        <dbReference type="EMBL" id="KAF2837861.1"/>
    </source>
</evidence>
<dbReference type="OrthoDB" id="5413827at2759"/>
<proteinExistence type="predicted"/>
<organism evidence="1 2">
    <name type="scientific">Patellaria atrata CBS 101060</name>
    <dbReference type="NCBI Taxonomy" id="1346257"/>
    <lineage>
        <taxon>Eukaryota</taxon>
        <taxon>Fungi</taxon>
        <taxon>Dikarya</taxon>
        <taxon>Ascomycota</taxon>
        <taxon>Pezizomycotina</taxon>
        <taxon>Dothideomycetes</taxon>
        <taxon>Dothideomycetes incertae sedis</taxon>
        <taxon>Patellariales</taxon>
        <taxon>Patellariaceae</taxon>
        <taxon>Patellaria</taxon>
    </lineage>
</organism>
<protein>
    <submittedName>
        <fullName evidence="1">Uncharacterized protein</fullName>
    </submittedName>
</protein>
<sequence length="358" mass="40518">MASEPSSVPYRQESLFLPKLPGELRNEIYGYIFDEEISLENMLQQLQPLLTCRQFCNEASSLAFSRVSRTVIIKGRDVDFIEIAENTLSTDKMITSSSKTCADDLLRVTIQDQSNLEDEWPTFLWINRTLSTLRDEFSYCPKHLGESCTDEGSVIAPKSTLPLLTLLKVAHTLQGIRKNFPHATSEINHITVTADSELKYRWGSRNVYGVSRGLEYLLSYGLRVCQFTHISTLQIAWQFYSPVHYTALHDMLTKLINAVQMGYYSHIHTIRIRDTAMSSLITPLEDFAKVFLDNLPLQLVELLQVPPATPLDSPVPRGVRVFGAVTVHFSILRGNSEQPLAVEFVNSLPGQDRTNFQS</sequence>
<accession>A0A9P4S8I4</accession>
<dbReference type="Proteomes" id="UP000799429">
    <property type="component" value="Unassembled WGS sequence"/>
</dbReference>